<dbReference type="AlphaFoldDB" id="A0AAE8MTM5"/>
<feature type="transmembrane region" description="Helical" evidence="6">
    <location>
        <begin position="374"/>
        <end position="392"/>
    </location>
</feature>
<keyword evidence="5 6" id="KW-0472">Membrane</keyword>
<keyword evidence="4 6" id="KW-1133">Transmembrane helix</keyword>
<dbReference type="SUPFAM" id="SSF103473">
    <property type="entry name" value="MFS general substrate transporter"/>
    <property type="match status" value="1"/>
</dbReference>
<dbReference type="InterPro" id="IPR000109">
    <property type="entry name" value="POT_fam"/>
</dbReference>
<proteinExistence type="inferred from homology"/>
<organism evidence="7 8">
    <name type="scientific">Cephalotrichum gorgonifer</name>
    <dbReference type="NCBI Taxonomy" id="2041049"/>
    <lineage>
        <taxon>Eukaryota</taxon>
        <taxon>Fungi</taxon>
        <taxon>Dikarya</taxon>
        <taxon>Ascomycota</taxon>
        <taxon>Pezizomycotina</taxon>
        <taxon>Sordariomycetes</taxon>
        <taxon>Hypocreomycetidae</taxon>
        <taxon>Microascales</taxon>
        <taxon>Microascaceae</taxon>
        <taxon>Cephalotrichum</taxon>
    </lineage>
</organism>
<feature type="transmembrane region" description="Helical" evidence="6">
    <location>
        <begin position="217"/>
        <end position="235"/>
    </location>
</feature>
<feature type="transmembrane region" description="Helical" evidence="6">
    <location>
        <begin position="476"/>
        <end position="496"/>
    </location>
</feature>
<feature type="transmembrane region" description="Helical" evidence="6">
    <location>
        <begin position="404"/>
        <end position="428"/>
    </location>
</feature>
<dbReference type="InterPro" id="IPR018456">
    <property type="entry name" value="PTR2_symporter_CS"/>
</dbReference>
<comment type="caution">
    <text evidence="7">The sequence shown here is derived from an EMBL/GenBank/DDBJ whole genome shotgun (WGS) entry which is preliminary data.</text>
</comment>
<feature type="transmembrane region" description="Helical" evidence="6">
    <location>
        <begin position="160"/>
        <end position="179"/>
    </location>
</feature>
<accession>A0AAE8MTM5</accession>
<protein>
    <submittedName>
        <fullName evidence="7">Related to PTR2 - Di- and tripeptide permease</fullName>
    </submittedName>
</protein>
<keyword evidence="3 6" id="KW-0812">Transmembrane</keyword>
<feature type="transmembrane region" description="Helical" evidence="6">
    <location>
        <begin position="443"/>
        <end position="464"/>
    </location>
</feature>
<dbReference type="EMBL" id="ONZQ02000002">
    <property type="protein sequence ID" value="SPN99281.1"/>
    <property type="molecule type" value="Genomic_DNA"/>
</dbReference>
<reference evidence="7" key="1">
    <citation type="submission" date="2018-03" db="EMBL/GenBank/DDBJ databases">
        <authorList>
            <person name="Guldener U."/>
        </authorList>
    </citation>
    <scope>NUCLEOTIDE SEQUENCE</scope>
</reference>
<feature type="transmembrane region" description="Helical" evidence="6">
    <location>
        <begin position="241"/>
        <end position="262"/>
    </location>
</feature>
<dbReference type="GO" id="GO:0016020">
    <property type="term" value="C:membrane"/>
    <property type="evidence" value="ECO:0007669"/>
    <property type="project" value="UniProtKB-SubCell"/>
</dbReference>
<feature type="transmembrane region" description="Helical" evidence="6">
    <location>
        <begin position="334"/>
        <end position="354"/>
    </location>
</feature>
<feature type="transmembrane region" description="Helical" evidence="6">
    <location>
        <begin position="106"/>
        <end position="123"/>
    </location>
</feature>
<evidence type="ECO:0000256" key="4">
    <source>
        <dbReference type="ARBA" id="ARBA00022989"/>
    </source>
</evidence>
<evidence type="ECO:0000256" key="1">
    <source>
        <dbReference type="ARBA" id="ARBA00004141"/>
    </source>
</evidence>
<dbReference type="GO" id="GO:0006857">
    <property type="term" value="P:oligopeptide transport"/>
    <property type="evidence" value="ECO:0007669"/>
    <property type="project" value="InterPro"/>
</dbReference>
<dbReference type="PANTHER" id="PTHR11654">
    <property type="entry name" value="OLIGOPEPTIDE TRANSPORTER-RELATED"/>
    <property type="match status" value="1"/>
</dbReference>
<evidence type="ECO:0000256" key="6">
    <source>
        <dbReference type="SAM" id="Phobius"/>
    </source>
</evidence>
<keyword evidence="8" id="KW-1185">Reference proteome</keyword>
<gene>
    <name evidence="7" type="ORF">DNG_02318</name>
</gene>
<dbReference type="PROSITE" id="PS01022">
    <property type="entry name" value="PTR2_1"/>
    <property type="match status" value="1"/>
</dbReference>
<name>A0AAE8MTM5_9PEZI</name>
<sequence>MAALDPKTGPDPEKASLSVNDSAAVELLYDDDNPEHRQLRKVPGPLPWQLFTVCVIETGERFVYNGISGPLQNYIQVPYPHNDAGIPGALGRGQSTGVALGNFFKFWAYLCTVLGAIVADRYLGKYKTILAATPIYLIGMIILVVTATPVALGAGAGMGGLIAAMITIGLGTGGLKACIAPMCGEQSPEQVAFIQETKSGERVVVDPKLTSARVFMWYYWAANLGSLASLGTTAIEKHHSFWMAYLFPLIVFLITLAIFIAGSGKLVKVPASGSPILDASKTVSIAIRERGFAKATPSALQASGRLEKYSFAQNEHYTDSYVEDIKKAVKACKFFILFPFYFLVWIQSYSNLIAQAGSMDNGRTPNDLMQSLQTIFMLSFIPILDLGVYPLLRKRWNIVLGPILRIFLGFVTAALGMAYACVLQNYIYQKPRNTINLWIQTPAYVLLAISEVWLVITGLEVAFIQSPSNLRAFVSSMFWMTIAFGSALGIALSPVSEDPHLVWLYGALAITAFIAGLAFYGFFRNSIKAEVDSDADTKDT</sequence>
<evidence type="ECO:0000313" key="8">
    <source>
        <dbReference type="Proteomes" id="UP001187682"/>
    </source>
</evidence>
<feature type="transmembrane region" description="Helical" evidence="6">
    <location>
        <begin position="502"/>
        <end position="523"/>
    </location>
</feature>
<comment type="subcellular location">
    <subcellularLocation>
        <location evidence="1">Membrane</location>
        <topology evidence="1">Multi-pass membrane protein</topology>
    </subcellularLocation>
</comment>
<dbReference type="GO" id="GO:0022857">
    <property type="term" value="F:transmembrane transporter activity"/>
    <property type="evidence" value="ECO:0007669"/>
    <property type="project" value="InterPro"/>
</dbReference>
<evidence type="ECO:0000313" key="7">
    <source>
        <dbReference type="EMBL" id="SPN99281.1"/>
    </source>
</evidence>
<dbReference type="InterPro" id="IPR036259">
    <property type="entry name" value="MFS_trans_sf"/>
</dbReference>
<evidence type="ECO:0000256" key="5">
    <source>
        <dbReference type="ARBA" id="ARBA00023136"/>
    </source>
</evidence>
<dbReference type="Pfam" id="PF00854">
    <property type="entry name" value="PTR2"/>
    <property type="match status" value="1"/>
</dbReference>
<dbReference type="Proteomes" id="UP001187682">
    <property type="component" value="Unassembled WGS sequence"/>
</dbReference>
<evidence type="ECO:0000256" key="3">
    <source>
        <dbReference type="ARBA" id="ARBA00022692"/>
    </source>
</evidence>
<comment type="similarity">
    <text evidence="2">Belongs to the major facilitator superfamily. Proton-dependent oligopeptide transporter (POT/PTR) (TC 2.A.17) family.</text>
</comment>
<feature type="transmembrane region" description="Helical" evidence="6">
    <location>
        <begin position="135"/>
        <end position="154"/>
    </location>
</feature>
<evidence type="ECO:0000256" key="2">
    <source>
        <dbReference type="ARBA" id="ARBA00005982"/>
    </source>
</evidence>
<dbReference type="Gene3D" id="1.20.1250.20">
    <property type="entry name" value="MFS general substrate transporter like domains"/>
    <property type="match status" value="1"/>
</dbReference>